<dbReference type="Proteomes" id="UP000663834">
    <property type="component" value="Unassembled WGS sequence"/>
</dbReference>
<evidence type="ECO:0000313" key="4">
    <source>
        <dbReference type="EMBL" id="CAF1920296.1"/>
    </source>
</evidence>
<dbReference type="Proteomes" id="UP000681720">
    <property type="component" value="Unassembled WGS sequence"/>
</dbReference>
<feature type="chain" id="PRO_5036411416" description="Antifreeze protein" evidence="2">
    <location>
        <begin position="22"/>
        <end position="230"/>
    </location>
</feature>
<feature type="compositionally biased region" description="Low complexity" evidence="1">
    <location>
        <begin position="91"/>
        <end position="101"/>
    </location>
</feature>
<dbReference type="EMBL" id="CAJNRE010000123">
    <property type="protein sequence ID" value="CAF1920296.1"/>
    <property type="molecule type" value="Genomic_DNA"/>
</dbReference>
<dbReference type="Proteomes" id="UP000676336">
    <property type="component" value="Unassembled WGS sequence"/>
</dbReference>
<keyword evidence="2" id="KW-0732">Signal</keyword>
<evidence type="ECO:0000256" key="1">
    <source>
        <dbReference type="SAM" id="MobiDB-lite"/>
    </source>
</evidence>
<feature type="compositionally biased region" description="Low complexity" evidence="1">
    <location>
        <begin position="108"/>
        <end position="121"/>
    </location>
</feature>
<evidence type="ECO:0000313" key="3">
    <source>
        <dbReference type="EMBL" id="CAF1288319.1"/>
    </source>
</evidence>
<dbReference type="EMBL" id="CAJNOW010000636">
    <property type="protein sequence ID" value="CAF1288319.1"/>
    <property type="molecule type" value="Genomic_DNA"/>
</dbReference>
<organism evidence="3 7">
    <name type="scientific">Rotaria magnacalcarata</name>
    <dbReference type="NCBI Taxonomy" id="392030"/>
    <lineage>
        <taxon>Eukaryota</taxon>
        <taxon>Metazoa</taxon>
        <taxon>Spiralia</taxon>
        <taxon>Gnathifera</taxon>
        <taxon>Rotifera</taxon>
        <taxon>Eurotatoria</taxon>
        <taxon>Bdelloidea</taxon>
        <taxon>Philodinida</taxon>
        <taxon>Philodinidae</taxon>
        <taxon>Rotaria</taxon>
    </lineage>
</organism>
<feature type="region of interest" description="Disordered" evidence="1">
    <location>
        <begin position="91"/>
        <end position="121"/>
    </location>
</feature>
<protein>
    <recommendedName>
        <fullName evidence="8">Antifreeze protein</fullName>
    </recommendedName>
</protein>
<evidence type="ECO:0008006" key="8">
    <source>
        <dbReference type="Google" id="ProtNLM"/>
    </source>
</evidence>
<comment type="caution">
    <text evidence="3">The sequence shown here is derived from an EMBL/GenBank/DDBJ whole genome shotgun (WGS) entry which is preliminary data.</text>
</comment>
<sequence>MFNKYFLLGLVVSVCVTTANTYGSCACYCCEGTHCDPIFEGTIDIATCSGSTCLDACESKFPLSCNSSTTGGIKPECEEVQINSTTTPIVSSTTTLSTTPSTPWPIHTNATRRTTSASTSDITSAASNASTIITTESSSPSSSNITTITSSRTTGNITVSITTSTLTSPITTTPGNITVTITTSNSTATTTTKPLKPTTPSHGGLSILGENRSLFVSIVTSILMIAKVMH</sequence>
<dbReference type="OrthoDB" id="10068948at2759"/>
<evidence type="ECO:0000313" key="6">
    <source>
        <dbReference type="EMBL" id="CAF4192509.1"/>
    </source>
</evidence>
<evidence type="ECO:0000313" key="5">
    <source>
        <dbReference type="EMBL" id="CAF3816250.1"/>
    </source>
</evidence>
<evidence type="ECO:0000256" key="2">
    <source>
        <dbReference type="SAM" id="SignalP"/>
    </source>
</evidence>
<gene>
    <name evidence="5" type="ORF">GIL414_LOCUS1940</name>
    <name evidence="3" type="ORF">KQP761_LOCUS4144</name>
    <name evidence="4" type="ORF">MBJ925_LOCUS1903</name>
    <name evidence="6" type="ORF">SMN809_LOCUS21527</name>
</gene>
<accession>A0A815CUA1</accession>
<proteinExistence type="predicted"/>
<name>A0A815CUA1_9BILA</name>
<evidence type="ECO:0000313" key="7">
    <source>
        <dbReference type="Proteomes" id="UP000663834"/>
    </source>
</evidence>
<dbReference type="EMBL" id="CAJOBI010017018">
    <property type="protein sequence ID" value="CAF4192509.1"/>
    <property type="molecule type" value="Genomic_DNA"/>
</dbReference>
<dbReference type="Proteomes" id="UP000663824">
    <property type="component" value="Unassembled WGS sequence"/>
</dbReference>
<dbReference type="AlphaFoldDB" id="A0A815CUA1"/>
<feature type="signal peptide" evidence="2">
    <location>
        <begin position="1"/>
        <end position="21"/>
    </location>
</feature>
<reference evidence="3" key="1">
    <citation type="submission" date="2021-02" db="EMBL/GenBank/DDBJ databases">
        <authorList>
            <person name="Nowell W R."/>
        </authorList>
    </citation>
    <scope>NUCLEOTIDE SEQUENCE</scope>
</reference>
<dbReference type="EMBL" id="CAJOBJ010000350">
    <property type="protein sequence ID" value="CAF3816250.1"/>
    <property type="molecule type" value="Genomic_DNA"/>
</dbReference>
<dbReference type="PROSITE" id="PS51257">
    <property type="entry name" value="PROKAR_LIPOPROTEIN"/>
    <property type="match status" value="1"/>
</dbReference>